<dbReference type="Proteomes" id="UP001160301">
    <property type="component" value="Unassembled WGS sequence"/>
</dbReference>
<dbReference type="PANTHER" id="PTHR42915:SF1">
    <property type="entry name" value="PEPTIDOGLYCAN BETA-N-ACETYLMURAMIDASE NAMZ"/>
    <property type="match status" value="1"/>
</dbReference>
<gene>
    <name evidence="3" type="ORF">QHF89_30655</name>
</gene>
<dbReference type="Pfam" id="PF07075">
    <property type="entry name" value="NamZ_N"/>
    <property type="match status" value="1"/>
</dbReference>
<feature type="domain" description="Peptidoglycan beta-N-acetylmuramidase NamZ N-terminal" evidence="1">
    <location>
        <begin position="40"/>
        <end position="245"/>
    </location>
</feature>
<evidence type="ECO:0000259" key="1">
    <source>
        <dbReference type="Pfam" id="PF07075"/>
    </source>
</evidence>
<feature type="domain" description="Peptidoglycan beta-N-acetylmuramidase NamZ C-terminal" evidence="2">
    <location>
        <begin position="250"/>
        <end position="393"/>
    </location>
</feature>
<comment type="caution">
    <text evidence="3">The sequence shown here is derived from an EMBL/GenBank/DDBJ whole genome shotgun (WGS) entry which is preliminary data.</text>
</comment>
<reference evidence="3 4" key="1">
    <citation type="submission" date="2023-04" db="EMBL/GenBank/DDBJ databases">
        <title>The genome sequence of Polyangium sorediatum DSM14670.</title>
        <authorList>
            <person name="Zhang X."/>
        </authorList>
    </citation>
    <scope>NUCLEOTIDE SEQUENCE [LARGE SCALE GENOMIC DNA]</scope>
    <source>
        <strain evidence="3 4">DSM 14670</strain>
    </source>
</reference>
<organism evidence="3 4">
    <name type="scientific">Polyangium sorediatum</name>
    <dbReference type="NCBI Taxonomy" id="889274"/>
    <lineage>
        <taxon>Bacteria</taxon>
        <taxon>Pseudomonadati</taxon>
        <taxon>Myxococcota</taxon>
        <taxon>Polyangia</taxon>
        <taxon>Polyangiales</taxon>
        <taxon>Polyangiaceae</taxon>
        <taxon>Polyangium</taxon>
    </lineage>
</organism>
<name>A0ABT6NZX7_9BACT</name>
<dbReference type="Gene3D" id="3.40.50.12170">
    <property type="entry name" value="Uncharacterised protein PF07075, DUF1343"/>
    <property type="match status" value="1"/>
</dbReference>
<dbReference type="PIRSF" id="PIRSF016719">
    <property type="entry name" value="UCP016719"/>
    <property type="match status" value="1"/>
</dbReference>
<evidence type="ECO:0000313" key="4">
    <source>
        <dbReference type="Proteomes" id="UP001160301"/>
    </source>
</evidence>
<dbReference type="InterPro" id="IPR008302">
    <property type="entry name" value="NamZ"/>
</dbReference>
<dbReference type="InterPro" id="IPR048502">
    <property type="entry name" value="NamZ_N"/>
</dbReference>
<evidence type="ECO:0000259" key="2">
    <source>
        <dbReference type="Pfam" id="PF20732"/>
    </source>
</evidence>
<dbReference type="PANTHER" id="PTHR42915">
    <property type="entry name" value="HYPOTHETICAL 460 KDA PROTEIN IN FEUA-SIGW INTERGENIC REGION [PRECURSOR]"/>
    <property type="match status" value="1"/>
</dbReference>
<sequence length="416" mass="45361">MCSPLDERPGPEYGRKVLVGLDRLPRLPSVTSRLNRTRFGVLAHPASVDRGIEHIGDVLARIGAKPALFFGPEHGYGGEAQDMVDVPHARDKRTGAPIISLYGDRFEDLSPRPEHLASIDVLLIDLADVGSRYYTFVWTALLATRAAAKAGVPVILLDRPNPITGSRRTIEGRSQAPGFLSFVGLEPIPVRHSLTIGETVALFARREGIPLGDALSIVTVEGWDREKYADAWDRPFVMPSPNMPTCCTAIVYPGGCLLEGTNLSEGRGTTQPFEIVGAPWIDGHQLAQGLRATGLQGFVARPLTFRPTFQKHAGQICGGVQIHVADRMTFRPVATYTALVALARRQNPQNFTFRTERYEYIDTIPAFDLLTGSDQARRAIEAGEDARSIAEYVSTPDPTWPDVMAEASAALQEAAI</sequence>
<dbReference type="Gene3D" id="3.90.1150.140">
    <property type="match status" value="1"/>
</dbReference>
<proteinExistence type="predicted"/>
<dbReference type="EMBL" id="JARZHI010000035">
    <property type="protein sequence ID" value="MDI1433900.1"/>
    <property type="molecule type" value="Genomic_DNA"/>
</dbReference>
<protein>
    <submittedName>
        <fullName evidence="3">DUF1343 domain-containing protein</fullName>
    </submittedName>
</protein>
<accession>A0ABT6NZX7</accession>
<evidence type="ECO:0000313" key="3">
    <source>
        <dbReference type="EMBL" id="MDI1433900.1"/>
    </source>
</evidence>
<keyword evidence="4" id="KW-1185">Reference proteome</keyword>
<dbReference type="InterPro" id="IPR048503">
    <property type="entry name" value="NamZ_C"/>
</dbReference>
<dbReference type="Pfam" id="PF20732">
    <property type="entry name" value="NamZ_C"/>
    <property type="match status" value="1"/>
</dbReference>